<feature type="compositionally biased region" description="Polar residues" evidence="2">
    <location>
        <begin position="630"/>
        <end position="652"/>
    </location>
</feature>
<feature type="domain" description="Zn(2)-C6 fungal-type" evidence="3">
    <location>
        <begin position="62"/>
        <end position="96"/>
    </location>
</feature>
<keyword evidence="5" id="KW-1185">Reference proteome</keyword>
<feature type="region of interest" description="Disordered" evidence="2">
    <location>
        <begin position="272"/>
        <end position="350"/>
    </location>
</feature>
<dbReference type="AlphaFoldDB" id="U7PXT7"/>
<dbReference type="EMBL" id="KI440844">
    <property type="protein sequence ID" value="ERT00383.1"/>
    <property type="molecule type" value="Genomic_DNA"/>
</dbReference>
<dbReference type="SMART" id="SM00066">
    <property type="entry name" value="GAL4"/>
    <property type="match status" value="1"/>
</dbReference>
<dbReference type="InterPro" id="IPR036864">
    <property type="entry name" value="Zn2-C6_fun-type_DNA-bd_sf"/>
</dbReference>
<dbReference type="Proteomes" id="UP000018087">
    <property type="component" value="Unassembled WGS sequence"/>
</dbReference>
<feature type="compositionally biased region" description="Basic residues" evidence="2">
    <location>
        <begin position="416"/>
        <end position="426"/>
    </location>
</feature>
<dbReference type="STRING" id="1391915.U7PXT7"/>
<feature type="compositionally biased region" description="Low complexity" evidence="2">
    <location>
        <begin position="314"/>
        <end position="342"/>
    </location>
</feature>
<feature type="compositionally biased region" description="Low complexity" evidence="2">
    <location>
        <begin position="472"/>
        <end position="491"/>
    </location>
</feature>
<feature type="compositionally biased region" description="Low complexity" evidence="2">
    <location>
        <begin position="577"/>
        <end position="601"/>
    </location>
</feature>
<sequence>MVSQAYNHLGDKRHNRAFSPYVGSSGYAEARVYVPPQPDTRTLMSEHQTNPPDPPRKRIAVACGRCRQRKIRCSGDLGQNMPCSNCKSAGVTQCLFLRVSSRETPIKSDLALGQLGGALSGHAGSSLRSEFNYNPVIARTLASHAAVPPSPNYSAYSCPSGSTNTAGSIGGSVGASTIGRASGGTSGGPSGGTCASDFAAAGEPLRSSSLHPYVNKSYLSSMTPWGAGYGEDCVDYTVPACSPYAVASDAAGQLVSYQPWDVRSKQVNVGDGTIPDALSVPSVPPVNPTTKTSDSATASSPGPSPVHHTSRHGNTGTSSTSNTTTASSTANTTPYASASTTADALSPNTTSGATSLVYRLATDADNDDYRHANSSLQLSDRLLGHTLPSSLASKSSVSAAYAARRGAPSPVPGPHPHAHPHSHAHAVPHSIPHSVPARSSAVTPYNTAPYTSHTSHMSQPSGGSGSTTDHVSPLSLGASSGSSLGPPLGYPTRASPVDHHAGYGSASASITSGGGLFSDQDREVGLQGSGGGPSSSASYLSSYTYAPGTPRPSSAAMARQKSKKKTASSESMVPSNVAQTSSTAAVATTGSPAPTTTAAAAMHRVYSPTDGPAPPPLYEHEPQHHDTRSDTLCTGSHSQDLQHTQHAPNYRV</sequence>
<dbReference type="GO" id="GO:0000981">
    <property type="term" value="F:DNA-binding transcription factor activity, RNA polymerase II-specific"/>
    <property type="evidence" value="ECO:0007669"/>
    <property type="project" value="InterPro"/>
</dbReference>
<evidence type="ECO:0000256" key="1">
    <source>
        <dbReference type="ARBA" id="ARBA00023242"/>
    </source>
</evidence>
<dbReference type="SUPFAM" id="SSF57701">
    <property type="entry name" value="Zn2/Cys6 DNA-binding domain"/>
    <property type="match status" value="1"/>
</dbReference>
<dbReference type="PROSITE" id="PS00463">
    <property type="entry name" value="ZN2_CY6_FUNGAL_1"/>
    <property type="match status" value="1"/>
</dbReference>
<feature type="compositionally biased region" description="Low complexity" evidence="2">
    <location>
        <begin position="534"/>
        <end position="543"/>
    </location>
</feature>
<reference evidence="5" key="1">
    <citation type="journal article" date="2014" name="Genome Announc.">
        <title>Genome sequence of the pathogenic fungus Sporothrix schenckii (ATCC 58251).</title>
        <authorList>
            <person name="Cuomo C.A."/>
            <person name="Rodriguez-Del Valle N."/>
            <person name="Perez-Sanchez L."/>
            <person name="Abouelleil A."/>
            <person name="Goldberg J."/>
            <person name="Young S."/>
            <person name="Zeng Q."/>
            <person name="Birren B.W."/>
        </authorList>
    </citation>
    <scope>NUCLEOTIDE SEQUENCE [LARGE SCALE GENOMIC DNA]</scope>
    <source>
        <strain evidence="5">ATCC 58251 / de Perez 2211183</strain>
    </source>
</reference>
<dbReference type="PROSITE" id="PS50048">
    <property type="entry name" value="ZN2_CY6_FUNGAL_2"/>
    <property type="match status" value="1"/>
</dbReference>
<evidence type="ECO:0000313" key="4">
    <source>
        <dbReference type="EMBL" id="ERT00383.1"/>
    </source>
</evidence>
<evidence type="ECO:0000313" key="5">
    <source>
        <dbReference type="Proteomes" id="UP000018087"/>
    </source>
</evidence>
<dbReference type="OrthoDB" id="5394557at2759"/>
<dbReference type="HOGENOM" id="CLU_420450_0_0_1"/>
<feature type="compositionally biased region" description="Polar residues" evidence="2">
    <location>
        <begin position="440"/>
        <end position="470"/>
    </location>
</feature>
<dbReference type="GO" id="GO:0008270">
    <property type="term" value="F:zinc ion binding"/>
    <property type="evidence" value="ECO:0007669"/>
    <property type="project" value="InterPro"/>
</dbReference>
<feature type="compositionally biased region" description="Low complexity" evidence="2">
    <location>
        <begin position="288"/>
        <end position="300"/>
    </location>
</feature>
<feature type="compositionally biased region" description="Low complexity" evidence="2">
    <location>
        <begin position="398"/>
        <end position="408"/>
    </location>
</feature>
<dbReference type="eggNOG" id="ENOG502S7RA">
    <property type="taxonomic scope" value="Eukaryota"/>
</dbReference>
<feature type="compositionally biased region" description="Low complexity" evidence="2">
    <location>
        <begin position="502"/>
        <end position="511"/>
    </location>
</feature>
<dbReference type="CDD" id="cd00067">
    <property type="entry name" value="GAL4"/>
    <property type="match status" value="1"/>
</dbReference>
<protein>
    <recommendedName>
        <fullName evidence="3">Zn(2)-C6 fungal-type domain-containing protein</fullName>
    </recommendedName>
</protein>
<dbReference type="Gene3D" id="4.10.240.10">
    <property type="entry name" value="Zn(2)-C6 fungal-type DNA-binding domain"/>
    <property type="match status" value="1"/>
</dbReference>
<feature type="compositionally biased region" description="Basic and acidic residues" evidence="2">
    <location>
        <begin position="618"/>
        <end position="629"/>
    </location>
</feature>
<dbReference type="InterPro" id="IPR001138">
    <property type="entry name" value="Zn2Cys6_DnaBD"/>
</dbReference>
<accession>U7PXT7</accession>
<gene>
    <name evidence="4" type="ORF">HMPREF1624_03754</name>
</gene>
<organism evidence="4 5">
    <name type="scientific">Sporothrix schenckii (strain ATCC 58251 / de Perez 2211183)</name>
    <name type="common">Rose-picker's disease fungus</name>
    <dbReference type="NCBI Taxonomy" id="1391915"/>
    <lineage>
        <taxon>Eukaryota</taxon>
        <taxon>Fungi</taxon>
        <taxon>Dikarya</taxon>
        <taxon>Ascomycota</taxon>
        <taxon>Pezizomycotina</taxon>
        <taxon>Sordariomycetes</taxon>
        <taxon>Sordariomycetidae</taxon>
        <taxon>Ophiostomatales</taxon>
        <taxon>Ophiostomataceae</taxon>
        <taxon>Sporothrix</taxon>
    </lineage>
</organism>
<evidence type="ECO:0000259" key="3">
    <source>
        <dbReference type="PROSITE" id="PS50048"/>
    </source>
</evidence>
<keyword evidence="1" id="KW-0539">Nucleus</keyword>
<proteinExistence type="predicted"/>
<name>U7PXT7_SPOS1</name>
<feature type="region of interest" description="Disordered" evidence="2">
    <location>
        <begin position="398"/>
        <end position="652"/>
    </location>
</feature>
<dbReference type="Pfam" id="PF00172">
    <property type="entry name" value="Zn_clus"/>
    <property type="match status" value="1"/>
</dbReference>
<evidence type="ECO:0000256" key="2">
    <source>
        <dbReference type="SAM" id="MobiDB-lite"/>
    </source>
</evidence>